<name>G0UQD7_TRYCI</name>
<sequence>MKLTFYVYPCPFAYMSTTITTERVQQKVIQPVNTSSGAFGGHSDDSETQLLSPEAISGKTHELPPSISSTQNMPPLLMHSTQELSWTKQLVKFKQSAPLQAQRSADWQLISTGHQRAEAFNDVHTVHDDTTDPNTTGALTTANSCSSTTNRFVSITHASAPNTGTPFDCV</sequence>
<accession>G0UQD7</accession>
<evidence type="ECO:0000313" key="1">
    <source>
        <dbReference type="EMBL" id="CCC91598.1"/>
    </source>
</evidence>
<protein>
    <submittedName>
        <fullName evidence="1">Uncharacterized protein</fullName>
    </submittedName>
</protein>
<organism evidence="1">
    <name type="scientific">Trypanosoma congolense (strain IL3000)</name>
    <dbReference type="NCBI Taxonomy" id="1068625"/>
    <lineage>
        <taxon>Eukaryota</taxon>
        <taxon>Discoba</taxon>
        <taxon>Euglenozoa</taxon>
        <taxon>Kinetoplastea</taxon>
        <taxon>Metakinetoplastina</taxon>
        <taxon>Trypanosomatida</taxon>
        <taxon>Trypanosomatidae</taxon>
        <taxon>Trypanosoma</taxon>
        <taxon>Nannomonas</taxon>
    </lineage>
</organism>
<proteinExistence type="predicted"/>
<dbReference type="EMBL" id="HE575320">
    <property type="protein sequence ID" value="CCC91598.1"/>
    <property type="molecule type" value="Genomic_DNA"/>
</dbReference>
<dbReference type="VEuPathDB" id="TriTrypDB:TcIL3000_7_4120"/>
<reference evidence="1" key="1">
    <citation type="journal article" date="2012" name="Proc. Natl. Acad. Sci. U.S.A.">
        <title>Antigenic diversity is generated by distinct evolutionary mechanisms in African trypanosome species.</title>
        <authorList>
            <person name="Jackson A.P."/>
            <person name="Berry A."/>
            <person name="Aslett M."/>
            <person name="Allison H.C."/>
            <person name="Burton P."/>
            <person name="Vavrova-Anderson J."/>
            <person name="Brown R."/>
            <person name="Browne H."/>
            <person name="Corton N."/>
            <person name="Hauser H."/>
            <person name="Gamble J."/>
            <person name="Gilderthorp R."/>
            <person name="Marcello L."/>
            <person name="McQuillan J."/>
            <person name="Otto T.D."/>
            <person name="Quail M.A."/>
            <person name="Sanders M.J."/>
            <person name="van Tonder A."/>
            <person name="Ginger M.L."/>
            <person name="Field M.C."/>
            <person name="Barry J.D."/>
            <person name="Hertz-Fowler C."/>
            <person name="Berriman M."/>
        </authorList>
    </citation>
    <scope>NUCLEOTIDE SEQUENCE</scope>
    <source>
        <strain evidence="1">IL3000</strain>
    </source>
</reference>
<dbReference type="AlphaFoldDB" id="G0UQD7"/>
<gene>
    <name evidence="1" type="ORF">TCIL3000_7_4120</name>
</gene>